<accession>A0A4U5PFH6</accession>
<comment type="caution">
    <text evidence="1">The sequence shown here is derived from an EMBL/GenBank/DDBJ whole genome shotgun (WGS) entry which is preliminary data.</text>
</comment>
<protein>
    <submittedName>
        <fullName evidence="1">Uncharacterized protein</fullName>
    </submittedName>
</protein>
<dbReference type="Proteomes" id="UP000298663">
    <property type="component" value="Unassembled WGS sequence"/>
</dbReference>
<dbReference type="AlphaFoldDB" id="A0A4U5PFH6"/>
<name>A0A4U5PFH6_STECR</name>
<reference evidence="1 2" key="1">
    <citation type="journal article" date="2015" name="Genome Biol.">
        <title>Comparative genomics of Steinernema reveals deeply conserved gene regulatory networks.</title>
        <authorList>
            <person name="Dillman A.R."/>
            <person name="Macchietto M."/>
            <person name="Porter C.F."/>
            <person name="Rogers A."/>
            <person name="Williams B."/>
            <person name="Antoshechkin I."/>
            <person name="Lee M.M."/>
            <person name="Goodwin Z."/>
            <person name="Lu X."/>
            <person name="Lewis E.E."/>
            <person name="Goodrich-Blair H."/>
            <person name="Stock S.P."/>
            <person name="Adams B.J."/>
            <person name="Sternberg P.W."/>
            <person name="Mortazavi A."/>
        </authorList>
    </citation>
    <scope>NUCLEOTIDE SEQUENCE [LARGE SCALE GENOMIC DNA]</scope>
    <source>
        <strain evidence="1 2">ALL</strain>
    </source>
</reference>
<organism evidence="1 2">
    <name type="scientific">Steinernema carpocapsae</name>
    <name type="common">Entomopathogenic nematode</name>
    <dbReference type="NCBI Taxonomy" id="34508"/>
    <lineage>
        <taxon>Eukaryota</taxon>
        <taxon>Metazoa</taxon>
        <taxon>Ecdysozoa</taxon>
        <taxon>Nematoda</taxon>
        <taxon>Chromadorea</taxon>
        <taxon>Rhabditida</taxon>
        <taxon>Tylenchina</taxon>
        <taxon>Panagrolaimomorpha</taxon>
        <taxon>Strongyloidoidea</taxon>
        <taxon>Steinernematidae</taxon>
        <taxon>Steinernema</taxon>
    </lineage>
</organism>
<evidence type="ECO:0000313" key="2">
    <source>
        <dbReference type="Proteomes" id="UP000298663"/>
    </source>
</evidence>
<proteinExistence type="predicted"/>
<dbReference type="EMBL" id="AZBU02000002">
    <property type="protein sequence ID" value="TKR95136.1"/>
    <property type="molecule type" value="Genomic_DNA"/>
</dbReference>
<gene>
    <name evidence="1" type="ORF">L596_009344</name>
</gene>
<evidence type="ECO:0000313" key="1">
    <source>
        <dbReference type="EMBL" id="TKR95136.1"/>
    </source>
</evidence>
<sequence>MKCVHSSYQLPTELHEFKANRYSALQNIRNRIYSIMKTPNAPFAENLRSRESKAARSSTYWLDHEHLKKAHKKNIRNLSKEELFAHKKAKVQFNEVMKKAVPKHFGSK</sequence>
<keyword evidence="2" id="KW-1185">Reference proteome</keyword>
<reference evidence="1 2" key="2">
    <citation type="journal article" date="2019" name="G3 (Bethesda)">
        <title>Hybrid Assembly of the Genome of the Entomopathogenic Nematode Steinernema carpocapsae Identifies the X-Chromosome.</title>
        <authorList>
            <person name="Serra L."/>
            <person name="Macchietto M."/>
            <person name="Macias-Munoz A."/>
            <person name="McGill C.J."/>
            <person name="Rodriguez I.M."/>
            <person name="Rodriguez B."/>
            <person name="Murad R."/>
            <person name="Mortazavi A."/>
        </authorList>
    </citation>
    <scope>NUCLEOTIDE SEQUENCE [LARGE SCALE GENOMIC DNA]</scope>
    <source>
        <strain evidence="1 2">ALL</strain>
    </source>
</reference>